<evidence type="ECO:0000313" key="3">
    <source>
        <dbReference type="Proteomes" id="UP000295390"/>
    </source>
</evidence>
<organism evidence="2 3">
    <name type="scientific">Tenacibaculum caenipelagi</name>
    <dbReference type="NCBI Taxonomy" id="1325435"/>
    <lineage>
        <taxon>Bacteria</taxon>
        <taxon>Pseudomonadati</taxon>
        <taxon>Bacteroidota</taxon>
        <taxon>Flavobacteriia</taxon>
        <taxon>Flavobacteriales</taxon>
        <taxon>Flavobacteriaceae</taxon>
        <taxon>Tenacibaculum</taxon>
    </lineage>
</organism>
<proteinExistence type="predicted"/>
<accession>A0A4R6TG21</accession>
<dbReference type="RefSeq" id="WP_133535608.1">
    <property type="nucleotide sequence ID" value="NZ_SNYH01000003.1"/>
</dbReference>
<feature type="transmembrane region" description="Helical" evidence="1">
    <location>
        <begin position="47"/>
        <end position="71"/>
    </location>
</feature>
<gene>
    <name evidence="2" type="ORF">DFQ07_1470</name>
</gene>
<evidence type="ECO:0000313" key="2">
    <source>
        <dbReference type="EMBL" id="TDQ27619.1"/>
    </source>
</evidence>
<comment type="caution">
    <text evidence="2">The sequence shown here is derived from an EMBL/GenBank/DDBJ whole genome shotgun (WGS) entry which is preliminary data.</text>
</comment>
<sequence length="86" mass="9726">MKSLKETLLKKYGVWEYVVFLVGLGILSRVLYSIIIADFKNMTIEEIGIIILFLSLGIIAIAAPLTILEFARKKAGLQTRKEKLEK</sequence>
<dbReference type="Proteomes" id="UP000295390">
    <property type="component" value="Unassembled WGS sequence"/>
</dbReference>
<feature type="transmembrane region" description="Helical" evidence="1">
    <location>
        <begin position="12"/>
        <end position="35"/>
    </location>
</feature>
<dbReference type="EMBL" id="SNYH01000003">
    <property type="protein sequence ID" value="TDQ27619.1"/>
    <property type="molecule type" value="Genomic_DNA"/>
</dbReference>
<name>A0A4R6TG21_9FLAO</name>
<keyword evidence="1" id="KW-0812">Transmembrane</keyword>
<keyword evidence="1" id="KW-0472">Membrane</keyword>
<reference evidence="2 3" key="1">
    <citation type="submission" date="2019-03" db="EMBL/GenBank/DDBJ databases">
        <title>Genomic Encyclopedia of Type Strains, Phase III (KMG-III): the genomes of soil and plant-associated and newly described type strains.</title>
        <authorList>
            <person name="Whitman W."/>
        </authorList>
    </citation>
    <scope>NUCLEOTIDE SEQUENCE [LARGE SCALE GENOMIC DNA]</scope>
    <source>
        <strain evidence="2 3">CECT 8283</strain>
    </source>
</reference>
<protein>
    <submittedName>
        <fullName evidence="2">Uncharacterized protein</fullName>
    </submittedName>
</protein>
<keyword evidence="1" id="KW-1133">Transmembrane helix</keyword>
<keyword evidence="3" id="KW-1185">Reference proteome</keyword>
<evidence type="ECO:0000256" key="1">
    <source>
        <dbReference type="SAM" id="Phobius"/>
    </source>
</evidence>
<dbReference type="AlphaFoldDB" id="A0A4R6TG21"/>